<evidence type="ECO:0000256" key="10">
    <source>
        <dbReference type="ARBA" id="ARBA00022777"/>
    </source>
</evidence>
<dbReference type="SUPFAM" id="SSF51621">
    <property type="entry name" value="Phosphoenolpyruvate/pyruvate domain"/>
    <property type="match status" value="1"/>
</dbReference>
<evidence type="ECO:0000256" key="6">
    <source>
        <dbReference type="ARBA" id="ARBA00021623"/>
    </source>
</evidence>
<evidence type="ECO:0000256" key="5">
    <source>
        <dbReference type="ARBA" id="ARBA00011996"/>
    </source>
</evidence>
<dbReference type="PIRSF" id="PIRSF000854">
    <property type="entry name" value="PEP_synthase"/>
    <property type="match status" value="1"/>
</dbReference>
<dbReference type="PATRIC" id="fig|1097667.3.peg.549"/>
<feature type="region of interest" description="Disordered" evidence="16">
    <location>
        <begin position="324"/>
        <end position="343"/>
    </location>
</feature>
<dbReference type="GO" id="GO:0046872">
    <property type="term" value="F:metal ion binding"/>
    <property type="evidence" value="ECO:0007669"/>
    <property type="project" value="UniProtKB-KW"/>
</dbReference>
<evidence type="ECO:0000256" key="7">
    <source>
        <dbReference type="ARBA" id="ARBA00022679"/>
    </source>
</evidence>
<dbReference type="GO" id="GO:0008986">
    <property type="term" value="F:pyruvate, water dikinase activity"/>
    <property type="evidence" value="ECO:0007669"/>
    <property type="project" value="UniProtKB-EC"/>
</dbReference>
<proteinExistence type="inferred from homology"/>
<comment type="similarity">
    <text evidence="4 15">Belongs to the PEP-utilizing enzyme family.</text>
</comment>
<name>H0E191_9ACTN</name>
<keyword evidence="11 15" id="KW-0067">ATP-binding</keyword>
<dbReference type="InterPro" id="IPR015813">
    <property type="entry name" value="Pyrv/PenolPyrv_kinase-like_dom"/>
</dbReference>
<dbReference type="InterPro" id="IPR002192">
    <property type="entry name" value="PPDK_AMP/ATP-bd"/>
</dbReference>
<evidence type="ECO:0000259" key="18">
    <source>
        <dbReference type="Pfam" id="PF01326"/>
    </source>
</evidence>
<dbReference type="Proteomes" id="UP000005143">
    <property type="component" value="Unassembled WGS sequence"/>
</dbReference>
<dbReference type="InterPro" id="IPR013815">
    <property type="entry name" value="ATP_grasp_subdomain_1"/>
</dbReference>
<dbReference type="SUPFAM" id="SSF52009">
    <property type="entry name" value="Phosphohistidine domain"/>
    <property type="match status" value="1"/>
</dbReference>
<dbReference type="GO" id="GO:0006094">
    <property type="term" value="P:gluconeogenesis"/>
    <property type="evidence" value="ECO:0007669"/>
    <property type="project" value="UniProtKB-UniPathway"/>
</dbReference>
<evidence type="ECO:0000256" key="2">
    <source>
        <dbReference type="ARBA" id="ARBA00002988"/>
    </source>
</evidence>
<evidence type="ECO:0000256" key="15">
    <source>
        <dbReference type="PIRNR" id="PIRNR000854"/>
    </source>
</evidence>
<keyword evidence="8 15" id="KW-0479">Metal-binding</keyword>
<comment type="cofactor">
    <cofactor evidence="1 15">
        <name>Mg(2+)</name>
        <dbReference type="ChEBI" id="CHEBI:18420"/>
    </cofactor>
</comment>
<evidence type="ECO:0000256" key="9">
    <source>
        <dbReference type="ARBA" id="ARBA00022741"/>
    </source>
</evidence>
<evidence type="ECO:0000313" key="20">
    <source>
        <dbReference type="EMBL" id="EHN12530.1"/>
    </source>
</evidence>
<dbReference type="InterPro" id="IPR018274">
    <property type="entry name" value="PEP_util_AS"/>
</dbReference>
<evidence type="ECO:0000256" key="13">
    <source>
        <dbReference type="ARBA" id="ARBA00033470"/>
    </source>
</evidence>
<dbReference type="RefSeq" id="WP_007570630.1">
    <property type="nucleotide sequence ID" value="NZ_AGUD01000019.1"/>
</dbReference>
<keyword evidence="21" id="KW-1185">Reference proteome</keyword>
<dbReference type="UniPathway" id="UPA00138"/>
<keyword evidence="9 15" id="KW-0547">Nucleotide-binding</keyword>
<comment type="catalytic activity">
    <reaction evidence="14 15">
        <text>pyruvate + ATP + H2O = phosphoenolpyruvate + AMP + phosphate + 2 H(+)</text>
        <dbReference type="Rhea" id="RHEA:11364"/>
        <dbReference type="ChEBI" id="CHEBI:15361"/>
        <dbReference type="ChEBI" id="CHEBI:15377"/>
        <dbReference type="ChEBI" id="CHEBI:15378"/>
        <dbReference type="ChEBI" id="CHEBI:30616"/>
        <dbReference type="ChEBI" id="CHEBI:43474"/>
        <dbReference type="ChEBI" id="CHEBI:58702"/>
        <dbReference type="ChEBI" id="CHEBI:456215"/>
        <dbReference type="EC" id="2.7.9.2"/>
    </reaction>
</comment>
<dbReference type="GO" id="GO:0005524">
    <property type="term" value="F:ATP binding"/>
    <property type="evidence" value="ECO:0007669"/>
    <property type="project" value="UniProtKB-KW"/>
</dbReference>
<feature type="domain" description="PEP-utilising enzyme mobile" evidence="17">
    <location>
        <begin position="375"/>
        <end position="446"/>
    </location>
</feature>
<dbReference type="InterPro" id="IPR036637">
    <property type="entry name" value="Phosphohistidine_dom_sf"/>
</dbReference>
<comment type="function">
    <text evidence="2 15">Catalyzes the phosphorylation of pyruvate to phosphoenolpyruvate.</text>
</comment>
<evidence type="ECO:0000256" key="1">
    <source>
        <dbReference type="ARBA" id="ARBA00001946"/>
    </source>
</evidence>
<evidence type="ECO:0000259" key="17">
    <source>
        <dbReference type="Pfam" id="PF00391"/>
    </source>
</evidence>
<evidence type="ECO:0000256" key="3">
    <source>
        <dbReference type="ARBA" id="ARBA00004742"/>
    </source>
</evidence>
<comment type="caution">
    <text evidence="20">The sequence shown here is derived from an EMBL/GenBank/DDBJ whole genome shotgun (WGS) entry which is preliminary data.</text>
</comment>
<dbReference type="InterPro" id="IPR040442">
    <property type="entry name" value="Pyrv_kinase-like_dom_sf"/>
</dbReference>
<dbReference type="AlphaFoldDB" id="H0E191"/>
<evidence type="ECO:0000256" key="12">
    <source>
        <dbReference type="ARBA" id="ARBA00022842"/>
    </source>
</evidence>
<dbReference type="NCBIfam" id="NF005057">
    <property type="entry name" value="PRK06464.1"/>
    <property type="match status" value="1"/>
</dbReference>
<keyword evidence="7 15" id="KW-0808">Transferase</keyword>
<accession>H0E191</accession>
<dbReference type="Gene3D" id="3.30.470.20">
    <property type="entry name" value="ATP-grasp fold, B domain"/>
    <property type="match status" value="1"/>
</dbReference>
<evidence type="ECO:0000313" key="21">
    <source>
        <dbReference type="Proteomes" id="UP000005143"/>
    </source>
</evidence>
<dbReference type="EMBL" id="AGUD01000019">
    <property type="protein sequence ID" value="EHN12530.1"/>
    <property type="molecule type" value="Genomic_DNA"/>
</dbReference>
<evidence type="ECO:0000256" key="8">
    <source>
        <dbReference type="ARBA" id="ARBA00022723"/>
    </source>
</evidence>
<keyword evidence="20" id="KW-0670">Pyruvate</keyword>
<evidence type="ECO:0000256" key="14">
    <source>
        <dbReference type="ARBA" id="ARBA00047700"/>
    </source>
</evidence>
<keyword evidence="10 15" id="KW-0418">Kinase</keyword>
<keyword evidence="12 15" id="KW-0460">Magnesium</keyword>
<dbReference type="NCBIfam" id="TIGR01418">
    <property type="entry name" value="PEP_synth"/>
    <property type="match status" value="1"/>
</dbReference>
<feature type="domain" description="Pyruvate phosphate dikinase AMP/ATP-binding" evidence="18">
    <location>
        <begin position="23"/>
        <end position="330"/>
    </location>
</feature>
<evidence type="ECO:0000256" key="4">
    <source>
        <dbReference type="ARBA" id="ARBA00007837"/>
    </source>
</evidence>
<dbReference type="InterPro" id="IPR008279">
    <property type="entry name" value="PEP-util_enz_mobile_dom"/>
</dbReference>
<sequence>MPTATTTDSVRPFDRLSRDDVAFAGGKGANLGELTRAGFPVPGGFVIGAPAYAAFCDAGGLRERIATRLADVDIADQSALQAACEAIQGDLRRHPLPAALGTAIRDAYAALDAHGPGTAVAVRSSATAEDTAAASFAGMNETCLNVRGTDALLDAVRRCWASLFSPRTVAYRQERGFGQADMDIAVVVQRQVSSTRAGVMFTIDPVTGREDRLMIEAALGLGESVVSGQVTPDRFVVDKATREVLVREIHQQERTIDSTPGGGTRSRELSADEGAAATLDDAALLALADLGVRIERHYGTPQDTEWAFDEAGDVWMLQSRPVTATGHAPAPAPASAAGTASADGGAPLVTGRGAAPGVASGPVRVLATLADGTRFQDGEVLVARMTAPDWVPLMRRAAAIVTEAGGTTCHAAIVSRELGVPCVVGARTATSVLHDGQQVTVDAGSGQVTAGRATPPGAAPVASVQPGPVVVGPPSQAAAAPVTATRLLVNLSEPSQALAAAALPVDGVGLVRAELMVLEALEGAHPRTLLGAGRGDELVDRLAAGLTTFANAFGDRPITYRTIDFRSNEFRQLRGGERFEALEANPMIGYRGALRYLHEPDLLRCELDAIRRVRDAGAEQLHVMLPFVRTAGEVARIREQVRAAGLLDQRGFELWVMAEVPSVLFNLERLAALGVAGISIGSNDLTQLLLGADRDSELVAEVFDERDPAVVAYVRQLIGRAHDLGLRTSICGQAPSAHPEYAAMLVEAGIDAISVSADVVDRTRRLIATAERRLLLDAARDAVATRQVRGTATR</sequence>
<feature type="domain" description="PEP-utilising enzyme C-terminal" evidence="19">
    <location>
        <begin position="476"/>
        <end position="771"/>
    </location>
</feature>
<organism evidence="20 21">
    <name type="scientific">Patulibacter medicamentivorans</name>
    <dbReference type="NCBI Taxonomy" id="1097667"/>
    <lineage>
        <taxon>Bacteria</taxon>
        <taxon>Bacillati</taxon>
        <taxon>Actinomycetota</taxon>
        <taxon>Thermoleophilia</taxon>
        <taxon>Solirubrobacterales</taxon>
        <taxon>Patulibacteraceae</taxon>
        <taxon>Patulibacter</taxon>
    </lineage>
</organism>
<evidence type="ECO:0000259" key="19">
    <source>
        <dbReference type="Pfam" id="PF02896"/>
    </source>
</evidence>
<dbReference type="Pfam" id="PF01326">
    <property type="entry name" value="PPDK_N"/>
    <property type="match status" value="1"/>
</dbReference>
<protein>
    <recommendedName>
        <fullName evidence="6 15">Phosphoenolpyruvate synthase</fullName>
        <shortName evidence="15">PEP synthase</shortName>
        <ecNumber evidence="5 15">2.7.9.2</ecNumber>
    </recommendedName>
    <alternativeName>
        <fullName evidence="13 15">Pyruvate, water dikinase</fullName>
    </alternativeName>
</protein>
<dbReference type="PANTHER" id="PTHR43030">
    <property type="entry name" value="PHOSPHOENOLPYRUVATE SYNTHASE"/>
    <property type="match status" value="1"/>
</dbReference>
<dbReference type="PANTHER" id="PTHR43030:SF1">
    <property type="entry name" value="PHOSPHOENOLPYRUVATE SYNTHASE"/>
    <property type="match status" value="1"/>
</dbReference>
<evidence type="ECO:0000256" key="11">
    <source>
        <dbReference type="ARBA" id="ARBA00022840"/>
    </source>
</evidence>
<dbReference type="InterPro" id="IPR006319">
    <property type="entry name" value="PEP_synth"/>
</dbReference>
<dbReference type="SUPFAM" id="SSF56059">
    <property type="entry name" value="Glutathione synthetase ATP-binding domain-like"/>
    <property type="match status" value="1"/>
</dbReference>
<comment type="pathway">
    <text evidence="3 15">Carbohydrate biosynthesis; gluconeogenesis.</text>
</comment>
<dbReference type="Pfam" id="PF02896">
    <property type="entry name" value="PEP-utilizers_C"/>
    <property type="match status" value="1"/>
</dbReference>
<dbReference type="Pfam" id="PF00391">
    <property type="entry name" value="PEP-utilizers"/>
    <property type="match status" value="1"/>
</dbReference>
<dbReference type="EC" id="2.7.9.2" evidence="5 15"/>
<dbReference type="InterPro" id="IPR000121">
    <property type="entry name" value="PEP_util_C"/>
</dbReference>
<dbReference type="OrthoDB" id="9765468at2"/>
<dbReference type="Gene3D" id="3.50.30.10">
    <property type="entry name" value="Phosphohistidine domain"/>
    <property type="match status" value="1"/>
</dbReference>
<gene>
    <name evidence="20" type="ORF">PAI11_05530</name>
</gene>
<dbReference type="Gene3D" id="3.30.1490.20">
    <property type="entry name" value="ATP-grasp fold, A domain"/>
    <property type="match status" value="1"/>
</dbReference>
<dbReference type="PROSITE" id="PS00370">
    <property type="entry name" value="PEP_ENZYMES_PHOS_SITE"/>
    <property type="match status" value="1"/>
</dbReference>
<evidence type="ECO:0000256" key="16">
    <source>
        <dbReference type="SAM" id="MobiDB-lite"/>
    </source>
</evidence>
<reference evidence="20 21" key="1">
    <citation type="journal article" date="2013" name="Biodegradation">
        <title>Quantitative proteomic analysis of ibuprofen-degrading Patulibacter sp. strain I11.</title>
        <authorList>
            <person name="Almeida B."/>
            <person name="Kjeldal H."/>
            <person name="Lolas I."/>
            <person name="Knudsen A.D."/>
            <person name="Carvalho G."/>
            <person name="Nielsen K.L."/>
            <person name="Barreto Crespo M.T."/>
            <person name="Stensballe A."/>
            <person name="Nielsen J.L."/>
        </authorList>
    </citation>
    <scope>NUCLEOTIDE SEQUENCE [LARGE SCALE GENOMIC DNA]</scope>
    <source>
        <strain evidence="20 21">I11</strain>
    </source>
</reference>
<dbReference type="Gene3D" id="3.20.20.60">
    <property type="entry name" value="Phosphoenolpyruvate-binding domains"/>
    <property type="match status" value="1"/>
</dbReference>